<dbReference type="PANTHER" id="PTHR30595:SF6">
    <property type="entry name" value="SCHLAFEN ALBA-2 DOMAIN-CONTAINING PROTEIN"/>
    <property type="match status" value="1"/>
</dbReference>
<proteinExistence type="predicted"/>
<dbReference type="EMBL" id="JAJEPS010000026">
    <property type="protein sequence ID" value="MCC2127662.1"/>
    <property type="molecule type" value="Genomic_DNA"/>
</dbReference>
<keyword evidence="3" id="KW-1185">Reference proteome</keyword>
<name>A0AAE3AAU9_9FIRM</name>
<dbReference type="Gene3D" id="3.30.950.30">
    <property type="entry name" value="Schlafen, AAA domain"/>
    <property type="match status" value="1"/>
</dbReference>
<dbReference type="Gene3D" id="1.10.10.10">
    <property type="entry name" value="Winged helix-like DNA-binding domain superfamily/Winged helix DNA-binding domain"/>
    <property type="match status" value="1"/>
</dbReference>
<dbReference type="PANTHER" id="PTHR30595">
    <property type="entry name" value="GLPR-RELATED TRANSCRIPTIONAL REPRESSOR"/>
    <property type="match status" value="1"/>
</dbReference>
<dbReference type="InterPro" id="IPR038461">
    <property type="entry name" value="Schlafen_AlbA_2_dom_sf"/>
</dbReference>
<reference evidence="2 3" key="1">
    <citation type="submission" date="2021-10" db="EMBL/GenBank/DDBJ databases">
        <title>Anaerobic single-cell dispensing facilitates the cultivation of human gut bacteria.</title>
        <authorList>
            <person name="Afrizal A."/>
        </authorList>
    </citation>
    <scope>NUCLEOTIDE SEQUENCE [LARGE SCALE GENOMIC DNA]</scope>
    <source>
        <strain evidence="2 3">CLA-AA-H276</strain>
    </source>
</reference>
<dbReference type="AlphaFoldDB" id="A0AAE3AAU9"/>
<dbReference type="InterPro" id="IPR038475">
    <property type="entry name" value="RecG_C_sf"/>
</dbReference>
<evidence type="ECO:0000313" key="2">
    <source>
        <dbReference type="EMBL" id="MCC2127662.1"/>
    </source>
</evidence>
<organism evidence="2 3">
    <name type="scientific">Hominiventricola filiformis</name>
    <dbReference type="NCBI Taxonomy" id="2885352"/>
    <lineage>
        <taxon>Bacteria</taxon>
        <taxon>Bacillati</taxon>
        <taxon>Bacillota</taxon>
        <taxon>Clostridia</taxon>
        <taxon>Lachnospirales</taxon>
        <taxon>Lachnospiraceae</taxon>
        <taxon>Hominiventricola</taxon>
    </lineage>
</organism>
<protein>
    <submittedName>
        <fullName evidence="2">DNA binding domain-containing protein</fullName>
    </submittedName>
</protein>
<dbReference type="Gene3D" id="3.30.565.60">
    <property type="match status" value="1"/>
</dbReference>
<feature type="domain" description="Schlafen AlbA-2" evidence="1">
    <location>
        <begin position="6"/>
        <end position="122"/>
    </location>
</feature>
<evidence type="ECO:0000259" key="1">
    <source>
        <dbReference type="Pfam" id="PF04326"/>
    </source>
</evidence>
<sequence length="440" mass="49644">MVTFKNQNIEFKQEYVPDIRKEVMGFANADGGTVYVGIRKDGVVLGVSDPDGVMLQIVNSLKDSLAPDIMPFVRVTTIELEEKPVIEIDVTTGTNRPYYLREKGLKPSGVYVRKGSSTQPMTEEGIREMILQNSGRSFEQCRSMNQELTFHTLQTEMQRRSIEIGASQMRTLKLIGEDGLYTNLALLLSDQCETTTKVALFQGKDKELFRDRKEFTGSILKQLEDVYQFIDLVNKTKATFTGLDRTDRRDYPEDAIRESLLNSMVHRDYSFSGSNLVNVYEDRIEFVSLGGLVSGLELKSIFLGVSQSRNPNLAAIFYRMRLIESYGTGIGKIVRAYKTCPSQPEFETAKGVFRVTLPNRNEQPEMDVRVSDKADKDVSLNEQKSLILQYARENGSVTRKEVEDLISAGTTKAFRLLKELCEDGKLEQKGSGKLSTYVAK</sequence>
<accession>A0AAE3AAU9</accession>
<dbReference type="Pfam" id="PF13749">
    <property type="entry name" value="HATPase_c_4"/>
    <property type="match status" value="1"/>
</dbReference>
<dbReference type="Proteomes" id="UP001198220">
    <property type="component" value="Unassembled WGS sequence"/>
</dbReference>
<dbReference type="InterPro" id="IPR007421">
    <property type="entry name" value="Schlafen_AlbA_2_dom"/>
</dbReference>
<comment type="caution">
    <text evidence="2">The sequence shown here is derived from an EMBL/GenBank/DDBJ whole genome shotgun (WGS) entry which is preliminary data.</text>
</comment>
<dbReference type="Pfam" id="PF04326">
    <property type="entry name" value="SLFN_AlbA_2"/>
    <property type="match status" value="1"/>
</dbReference>
<dbReference type="RefSeq" id="WP_308460244.1">
    <property type="nucleotide sequence ID" value="NZ_JAJEPS010000026.1"/>
</dbReference>
<dbReference type="InterPro" id="IPR036388">
    <property type="entry name" value="WH-like_DNA-bd_sf"/>
</dbReference>
<evidence type="ECO:0000313" key="3">
    <source>
        <dbReference type="Proteomes" id="UP001198220"/>
    </source>
</evidence>
<gene>
    <name evidence="2" type="ORF">LKD36_16045</name>
</gene>